<dbReference type="Gene3D" id="1.20.81.30">
    <property type="entry name" value="Type II secretion system (T2SS), domain F"/>
    <property type="match status" value="2"/>
</dbReference>
<dbReference type="KEGG" id="jar:G7057_11515"/>
<dbReference type="Pfam" id="PF00482">
    <property type="entry name" value="T2SSF"/>
    <property type="match status" value="2"/>
</dbReference>
<feature type="domain" description="Type II secretion system protein GspF" evidence="8">
    <location>
        <begin position="18"/>
        <end position="137"/>
    </location>
</feature>
<evidence type="ECO:0000256" key="1">
    <source>
        <dbReference type="ARBA" id="ARBA00004651"/>
    </source>
</evidence>
<feature type="transmembrane region" description="Helical" evidence="7">
    <location>
        <begin position="315"/>
        <end position="336"/>
    </location>
</feature>
<dbReference type="InterPro" id="IPR042094">
    <property type="entry name" value="T2SS_GspF_sf"/>
</dbReference>
<dbReference type="PANTHER" id="PTHR30012">
    <property type="entry name" value="GENERAL SECRETION PATHWAY PROTEIN"/>
    <property type="match status" value="1"/>
</dbReference>
<organism evidence="9 10">
    <name type="scientific">Jeotgalibaca arthritidis</name>
    <dbReference type="NCBI Taxonomy" id="1868794"/>
    <lineage>
        <taxon>Bacteria</taxon>
        <taxon>Bacillati</taxon>
        <taxon>Bacillota</taxon>
        <taxon>Bacilli</taxon>
        <taxon>Lactobacillales</taxon>
        <taxon>Carnobacteriaceae</taxon>
        <taxon>Jeotgalibaca</taxon>
    </lineage>
</organism>
<dbReference type="InterPro" id="IPR018076">
    <property type="entry name" value="T2SS_GspF_dom"/>
</dbReference>
<evidence type="ECO:0000256" key="4">
    <source>
        <dbReference type="ARBA" id="ARBA00022692"/>
    </source>
</evidence>
<dbReference type="InterPro" id="IPR003004">
    <property type="entry name" value="GspF/PilC"/>
</dbReference>
<dbReference type="EMBL" id="CP049740">
    <property type="protein sequence ID" value="QII83014.1"/>
    <property type="molecule type" value="Genomic_DNA"/>
</dbReference>
<dbReference type="Proteomes" id="UP000501451">
    <property type="component" value="Chromosome"/>
</dbReference>
<dbReference type="GO" id="GO:0005886">
    <property type="term" value="C:plasma membrane"/>
    <property type="evidence" value="ECO:0007669"/>
    <property type="project" value="UniProtKB-SubCell"/>
</dbReference>
<keyword evidence="3" id="KW-1003">Cell membrane</keyword>
<accession>A0A6G7KCK7</accession>
<proteinExistence type="inferred from homology"/>
<evidence type="ECO:0000256" key="2">
    <source>
        <dbReference type="ARBA" id="ARBA00005745"/>
    </source>
</evidence>
<reference evidence="9 10" key="1">
    <citation type="journal article" date="2017" name="Int. J. Syst. Evol. Microbiol.">
        <title>Jeotgalibaca porci sp. nov. and Jeotgalibaca arthritidis sp. nov., isolated from pigs, and emended description of the genus Jeotgalibaca.</title>
        <authorList>
            <person name="Zamora L."/>
            <person name="Perez-Sancho M."/>
            <person name="Dominguez L."/>
            <person name="Fernandez-Garayzabal J.F."/>
            <person name="Vela A.I."/>
        </authorList>
    </citation>
    <scope>NUCLEOTIDE SEQUENCE [LARGE SCALE GENOMIC DNA]</scope>
    <source>
        <strain evidence="9 10">CECT 9157</strain>
    </source>
</reference>
<keyword evidence="5 7" id="KW-1133">Transmembrane helix</keyword>
<comment type="subcellular location">
    <subcellularLocation>
        <location evidence="1">Cell membrane</location>
        <topology evidence="1">Multi-pass membrane protein</topology>
    </subcellularLocation>
</comment>
<evidence type="ECO:0000256" key="5">
    <source>
        <dbReference type="ARBA" id="ARBA00022989"/>
    </source>
</evidence>
<keyword evidence="4 7" id="KW-0812">Transmembrane</keyword>
<dbReference type="AlphaFoldDB" id="A0A6G7KCK7"/>
<feature type="transmembrane region" description="Helical" evidence="7">
    <location>
        <begin position="151"/>
        <end position="175"/>
    </location>
</feature>
<protein>
    <submittedName>
        <fullName evidence="9">Type II secretion system F family protein</fullName>
    </submittedName>
</protein>
<evidence type="ECO:0000256" key="3">
    <source>
        <dbReference type="ARBA" id="ARBA00022475"/>
    </source>
</evidence>
<dbReference type="NCBIfam" id="NF041012">
    <property type="entry name" value="T4P_ComGB"/>
    <property type="match status" value="1"/>
</dbReference>
<keyword evidence="10" id="KW-1185">Reference proteome</keyword>
<gene>
    <name evidence="9" type="ORF">G7057_11515</name>
</gene>
<dbReference type="InterPro" id="IPR047692">
    <property type="entry name" value="T4P_ComGB"/>
</dbReference>
<evidence type="ECO:0000259" key="8">
    <source>
        <dbReference type="Pfam" id="PF00482"/>
    </source>
</evidence>
<evidence type="ECO:0000313" key="10">
    <source>
        <dbReference type="Proteomes" id="UP000501451"/>
    </source>
</evidence>
<keyword evidence="6 7" id="KW-0472">Membrane</keyword>
<evidence type="ECO:0000313" key="9">
    <source>
        <dbReference type="EMBL" id="QII83014.1"/>
    </source>
</evidence>
<comment type="similarity">
    <text evidence="2">Belongs to the GSP F family.</text>
</comment>
<sequence>MRATKSSEKWTLNQQCLFLNRLSELLAEGFSISEAISFLKIMMVKQESQLDQVVKRMASGESFPSSLSSLGYSADIITQLHFSIRNGQLIETLSFCASQMKRKQSQSQQAKKVIAYPSFLILLATLMMIAIRHYLLPTLESSVTNDNKWGIIMIIFLEKLPYMMCSLVFIVLLVASMLNRYLNKKSAYDHVCFLIRMPIFGKWYSDYYTFYFSRELGYALLNGQSIYQFLEMVSSESTNQLLRELADLISTDLLAGDDLPTIMAKFPIFRKELTWITYHGQLTSQLGKKLKLFSQECYQQLMTDIERKINYLQPVLFLFIGLIIVLIYGILMYPMLSMMKGMY</sequence>
<feature type="transmembrane region" description="Helical" evidence="7">
    <location>
        <begin position="113"/>
        <end position="131"/>
    </location>
</feature>
<evidence type="ECO:0000256" key="7">
    <source>
        <dbReference type="SAM" id="Phobius"/>
    </source>
</evidence>
<dbReference type="RefSeq" id="WP_166163885.1">
    <property type="nucleotide sequence ID" value="NZ_CP049740.1"/>
</dbReference>
<feature type="domain" description="Type II secretion system protein GspF" evidence="8">
    <location>
        <begin position="212"/>
        <end position="334"/>
    </location>
</feature>
<evidence type="ECO:0000256" key="6">
    <source>
        <dbReference type="ARBA" id="ARBA00023136"/>
    </source>
</evidence>
<dbReference type="PANTHER" id="PTHR30012:SF0">
    <property type="entry name" value="TYPE II SECRETION SYSTEM PROTEIN F-RELATED"/>
    <property type="match status" value="1"/>
</dbReference>
<name>A0A6G7KCK7_9LACT</name>